<organism evidence="5 6">
    <name type="scientific">Flavobacterium zepuense</name>
    <dbReference type="NCBI Taxonomy" id="2593302"/>
    <lineage>
        <taxon>Bacteria</taxon>
        <taxon>Pseudomonadati</taxon>
        <taxon>Bacteroidota</taxon>
        <taxon>Flavobacteriia</taxon>
        <taxon>Flavobacteriales</taxon>
        <taxon>Flavobacteriaceae</taxon>
        <taxon>Flavobacterium</taxon>
    </lineage>
</organism>
<evidence type="ECO:0000313" key="5">
    <source>
        <dbReference type="EMBL" id="TRW27133.1"/>
    </source>
</evidence>
<dbReference type="InterPro" id="IPR020449">
    <property type="entry name" value="Tscrpt_reg_AraC-type_HTH"/>
</dbReference>
<protein>
    <submittedName>
        <fullName evidence="5">Helix-turn-helix transcriptional regulator</fullName>
    </submittedName>
</protein>
<accession>A0A552V9I9</accession>
<dbReference type="RefSeq" id="WP_143371359.1">
    <property type="nucleotide sequence ID" value="NZ_VJVZ01000001.1"/>
</dbReference>
<dbReference type="SUPFAM" id="SSF46689">
    <property type="entry name" value="Homeodomain-like"/>
    <property type="match status" value="1"/>
</dbReference>
<dbReference type="PANTHER" id="PTHR43280:SF32">
    <property type="entry name" value="TRANSCRIPTIONAL REGULATORY PROTEIN"/>
    <property type="match status" value="1"/>
</dbReference>
<keyword evidence="6" id="KW-1185">Reference proteome</keyword>
<evidence type="ECO:0000259" key="4">
    <source>
        <dbReference type="PROSITE" id="PS01124"/>
    </source>
</evidence>
<keyword evidence="1" id="KW-0805">Transcription regulation</keyword>
<feature type="domain" description="HTH araC/xylS-type" evidence="4">
    <location>
        <begin position="199"/>
        <end position="309"/>
    </location>
</feature>
<evidence type="ECO:0000313" key="6">
    <source>
        <dbReference type="Proteomes" id="UP000320643"/>
    </source>
</evidence>
<keyword evidence="3" id="KW-0804">Transcription</keyword>
<dbReference type="AlphaFoldDB" id="A0A552V9I9"/>
<dbReference type="Proteomes" id="UP000320643">
    <property type="component" value="Unassembled WGS sequence"/>
</dbReference>
<dbReference type="GO" id="GO:0003700">
    <property type="term" value="F:DNA-binding transcription factor activity"/>
    <property type="evidence" value="ECO:0007669"/>
    <property type="project" value="InterPro"/>
</dbReference>
<comment type="caution">
    <text evidence="5">The sequence shown here is derived from an EMBL/GenBank/DDBJ whole genome shotgun (WGS) entry which is preliminary data.</text>
</comment>
<dbReference type="InterPro" id="IPR009057">
    <property type="entry name" value="Homeodomain-like_sf"/>
</dbReference>
<dbReference type="EMBL" id="VJVZ01000001">
    <property type="protein sequence ID" value="TRW27133.1"/>
    <property type="molecule type" value="Genomic_DNA"/>
</dbReference>
<dbReference type="PRINTS" id="PR00032">
    <property type="entry name" value="HTHARAC"/>
</dbReference>
<dbReference type="Gene3D" id="1.10.10.60">
    <property type="entry name" value="Homeodomain-like"/>
    <property type="match status" value="1"/>
</dbReference>
<dbReference type="OrthoDB" id="629929at2"/>
<name>A0A552V9I9_9FLAO</name>
<dbReference type="GO" id="GO:0043565">
    <property type="term" value="F:sequence-specific DNA binding"/>
    <property type="evidence" value="ECO:0007669"/>
    <property type="project" value="InterPro"/>
</dbReference>
<gene>
    <name evidence="5" type="ORF">FMM05_00340</name>
</gene>
<dbReference type="SMART" id="SM00342">
    <property type="entry name" value="HTH_ARAC"/>
    <property type="match status" value="1"/>
</dbReference>
<sequence length="316" mass="35999">MDTTSFEELCLRLSSGLSSDLSVLLPEDIQQEVGHFNIFNLNQITQTLTEKPPIPYDCRAFYKISLLTGQSKAEYPDRTVEISKPSLIFSTPKSPFYWTPVGIQTGVFCVFTAEFLHPSRSGLSLDETPIFKSPENPILTLSVEDLERIQNIFENMKAEIYSNYAYKYDLLRAYTLELIHLGQKLQSKIILHSGHTAAERLTSLFLELLEKQYPIENPQQRIDLRTAKQFADKLAVHVNHLNKLLKDTTGLTTTELITGRILQEAKTLLRQTNWPISEIAESLGFSDFSHFAHFFKKQSSLSPGAFRSQLKSLNYT</sequence>
<evidence type="ECO:0000256" key="3">
    <source>
        <dbReference type="ARBA" id="ARBA00023163"/>
    </source>
</evidence>
<dbReference type="InterPro" id="IPR018060">
    <property type="entry name" value="HTH_AraC"/>
</dbReference>
<dbReference type="PROSITE" id="PS01124">
    <property type="entry name" value="HTH_ARAC_FAMILY_2"/>
    <property type="match status" value="1"/>
</dbReference>
<dbReference type="PANTHER" id="PTHR43280">
    <property type="entry name" value="ARAC-FAMILY TRANSCRIPTIONAL REGULATOR"/>
    <property type="match status" value="1"/>
</dbReference>
<evidence type="ECO:0000256" key="1">
    <source>
        <dbReference type="ARBA" id="ARBA00023015"/>
    </source>
</evidence>
<reference evidence="5 6" key="1">
    <citation type="submission" date="2019-07" db="EMBL/GenBank/DDBJ databases">
        <title>Flavobacterium sp. nov., isolated from glacier ice.</title>
        <authorList>
            <person name="Liu Q."/>
            <person name="Xin Y.-H."/>
        </authorList>
    </citation>
    <scope>NUCLEOTIDE SEQUENCE [LARGE SCALE GENOMIC DNA]</scope>
    <source>
        <strain evidence="5 6">ZT4R6</strain>
    </source>
</reference>
<keyword evidence="2" id="KW-0238">DNA-binding</keyword>
<dbReference type="Pfam" id="PF12833">
    <property type="entry name" value="HTH_18"/>
    <property type="match status" value="1"/>
</dbReference>
<proteinExistence type="predicted"/>
<evidence type="ECO:0000256" key="2">
    <source>
        <dbReference type="ARBA" id="ARBA00023125"/>
    </source>
</evidence>